<keyword evidence="3" id="KW-0547">Nucleotide-binding</keyword>
<feature type="domain" description="Carbohydrate kinase PfkB" evidence="6">
    <location>
        <begin position="1"/>
        <end position="313"/>
    </location>
</feature>
<keyword evidence="5" id="KW-0067">ATP-binding</keyword>
<dbReference type="SUPFAM" id="SSF53613">
    <property type="entry name" value="Ribokinase-like"/>
    <property type="match status" value="1"/>
</dbReference>
<dbReference type="Pfam" id="PF00294">
    <property type="entry name" value="PfkB"/>
    <property type="match status" value="1"/>
</dbReference>
<dbReference type="EMBL" id="BAAAFO010000002">
    <property type="protein sequence ID" value="GAA0250595.1"/>
    <property type="molecule type" value="Genomic_DNA"/>
</dbReference>
<dbReference type="Gene3D" id="3.40.1190.20">
    <property type="match status" value="1"/>
</dbReference>
<keyword evidence="4 7" id="KW-0418">Kinase</keyword>
<accession>A0ABN0UHA8</accession>
<dbReference type="PROSITE" id="PS00583">
    <property type="entry name" value="PFKB_KINASES_1"/>
    <property type="match status" value="1"/>
</dbReference>
<dbReference type="GO" id="GO:0016301">
    <property type="term" value="F:kinase activity"/>
    <property type="evidence" value="ECO:0007669"/>
    <property type="project" value="UniProtKB-KW"/>
</dbReference>
<comment type="similarity">
    <text evidence="1">Belongs to the carbohydrate kinase PfkB family.</text>
</comment>
<evidence type="ECO:0000256" key="1">
    <source>
        <dbReference type="ARBA" id="ARBA00010688"/>
    </source>
</evidence>
<gene>
    <name evidence="7" type="ORF">GCM10009126_15090</name>
</gene>
<dbReference type="Proteomes" id="UP001500657">
    <property type="component" value="Unassembled WGS sequence"/>
</dbReference>
<dbReference type="InterPro" id="IPR011611">
    <property type="entry name" value="PfkB_dom"/>
</dbReference>
<evidence type="ECO:0000256" key="3">
    <source>
        <dbReference type="ARBA" id="ARBA00022741"/>
    </source>
</evidence>
<dbReference type="CDD" id="cd01167">
    <property type="entry name" value="bac_FRK"/>
    <property type="match status" value="1"/>
</dbReference>
<dbReference type="InterPro" id="IPR029056">
    <property type="entry name" value="Ribokinase-like"/>
</dbReference>
<name>A0ABN0UHA8_9GAMM</name>
<dbReference type="InterPro" id="IPR002173">
    <property type="entry name" value="Carboh/pur_kinase_PfkB_CS"/>
</dbReference>
<sequence length="334" mass="35046">MKSILCFGEALIDFHAQPATDAASPPAYLPHAGGAPANVAVAVAKLGGHAAFAGMLGADVFGDLLLRSLADAGVDMRYVQRTDKANTALAFVSLDASGERSFSFYRPPSADLLFRSRHFDERAFADAAIFHVCSNSLTEEAIAAVTLEGMARSRAAGALVSFDMNLRPALWPAGDQPHPRLWATLEAADLVKLSVEELDYMAAEAGSREAVYRRLWQGHARCLIVTDGAAAIHWLTPAQAGRFQPHAVTAVDTTGAGDAFVGGLLYSLAAHRAQADSLADLMADAGTRDAVLGFAAACGALAVGRRGSFAAMPDMAEVRRFLEDHGSAVSPHAG</sequence>
<evidence type="ECO:0000256" key="4">
    <source>
        <dbReference type="ARBA" id="ARBA00022777"/>
    </source>
</evidence>
<dbReference type="PANTHER" id="PTHR43085">
    <property type="entry name" value="HEXOKINASE FAMILY MEMBER"/>
    <property type="match status" value="1"/>
</dbReference>
<keyword evidence="8" id="KW-1185">Reference proteome</keyword>
<dbReference type="RefSeq" id="WP_343881778.1">
    <property type="nucleotide sequence ID" value="NZ_BAAAFO010000002.1"/>
</dbReference>
<evidence type="ECO:0000256" key="5">
    <source>
        <dbReference type="ARBA" id="ARBA00022840"/>
    </source>
</evidence>
<dbReference type="PANTHER" id="PTHR43085:SF1">
    <property type="entry name" value="PSEUDOURIDINE KINASE-RELATED"/>
    <property type="match status" value="1"/>
</dbReference>
<keyword evidence="2" id="KW-0808">Transferase</keyword>
<proteinExistence type="inferred from homology"/>
<evidence type="ECO:0000259" key="6">
    <source>
        <dbReference type="Pfam" id="PF00294"/>
    </source>
</evidence>
<dbReference type="PROSITE" id="PS00584">
    <property type="entry name" value="PFKB_KINASES_2"/>
    <property type="match status" value="1"/>
</dbReference>
<organism evidence="7 8">
    <name type="scientific">Rhodanobacter caeni</name>
    <dbReference type="NCBI Taxonomy" id="657654"/>
    <lineage>
        <taxon>Bacteria</taxon>
        <taxon>Pseudomonadati</taxon>
        <taxon>Pseudomonadota</taxon>
        <taxon>Gammaproteobacteria</taxon>
        <taxon>Lysobacterales</taxon>
        <taxon>Rhodanobacteraceae</taxon>
        <taxon>Rhodanobacter</taxon>
    </lineage>
</organism>
<evidence type="ECO:0000313" key="8">
    <source>
        <dbReference type="Proteomes" id="UP001500657"/>
    </source>
</evidence>
<evidence type="ECO:0000256" key="2">
    <source>
        <dbReference type="ARBA" id="ARBA00022679"/>
    </source>
</evidence>
<protein>
    <submittedName>
        <fullName evidence="7">Carbohydrate kinase</fullName>
    </submittedName>
</protein>
<dbReference type="InterPro" id="IPR050306">
    <property type="entry name" value="PfkB_Carbo_kinase"/>
</dbReference>
<comment type="caution">
    <text evidence="7">The sequence shown here is derived from an EMBL/GenBank/DDBJ whole genome shotgun (WGS) entry which is preliminary data.</text>
</comment>
<evidence type="ECO:0000313" key="7">
    <source>
        <dbReference type="EMBL" id="GAA0250595.1"/>
    </source>
</evidence>
<reference evidence="7 8" key="1">
    <citation type="journal article" date="2019" name="Int. J. Syst. Evol. Microbiol.">
        <title>The Global Catalogue of Microorganisms (GCM) 10K type strain sequencing project: providing services to taxonomists for standard genome sequencing and annotation.</title>
        <authorList>
            <consortium name="The Broad Institute Genomics Platform"/>
            <consortium name="The Broad Institute Genome Sequencing Center for Infectious Disease"/>
            <person name="Wu L."/>
            <person name="Ma J."/>
        </authorList>
    </citation>
    <scope>NUCLEOTIDE SEQUENCE [LARGE SCALE GENOMIC DNA]</scope>
    <source>
        <strain evidence="7 8">JCM 16242</strain>
    </source>
</reference>